<organism evidence="3 4">
    <name type="scientific">Melanomma pulvis-pyrius CBS 109.77</name>
    <dbReference type="NCBI Taxonomy" id="1314802"/>
    <lineage>
        <taxon>Eukaryota</taxon>
        <taxon>Fungi</taxon>
        <taxon>Dikarya</taxon>
        <taxon>Ascomycota</taxon>
        <taxon>Pezizomycotina</taxon>
        <taxon>Dothideomycetes</taxon>
        <taxon>Pleosporomycetidae</taxon>
        <taxon>Pleosporales</taxon>
        <taxon>Melanommataceae</taxon>
        <taxon>Melanomma</taxon>
    </lineage>
</organism>
<evidence type="ECO:0000313" key="4">
    <source>
        <dbReference type="Proteomes" id="UP000799757"/>
    </source>
</evidence>
<dbReference type="CDD" id="cd07247">
    <property type="entry name" value="SgaA_N_like"/>
    <property type="match status" value="1"/>
</dbReference>
<gene>
    <name evidence="3" type="ORF">K505DRAFT_329664</name>
</gene>
<dbReference type="SUPFAM" id="SSF54593">
    <property type="entry name" value="Glyoxalase/Bleomycin resistance protein/Dihydroxybiphenyl dioxygenase"/>
    <property type="match status" value="1"/>
</dbReference>
<dbReference type="PROSITE" id="PS51819">
    <property type="entry name" value="VOC"/>
    <property type="match status" value="1"/>
</dbReference>
<evidence type="ECO:0000313" key="3">
    <source>
        <dbReference type="EMBL" id="KAF2787465.1"/>
    </source>
</evidence>
<dbReference type="OrthoDB" id="447346at2759"/>
<accession>A0A6A6WU89</accession>
<dbReference type="PANTHER" id="PTHR33993:SF14">
    <property type="entry name" value="GB|AAF24581.1"/>
    <property type="match status" value="1"/>
</dbReference>
<keyword evidence="4" id="KW-1185">Reference proteome</keyword>
<dbReference type="PANTHER" id="PTHR33993">
    <property type="entry name" value="GLYOXALASE-RELATED"/>
    <property type="match status" value="1"/>
</dbReference>
<dbReference type="InterPro" id="IPR052164">
    <property type="entry name" value="Anthracycline_SecMetBiosynth"/>
</dbReference>
<feature type="domain" description="VOC" evidence="2">
    <location>
        <begin position="19"/>
        <end position="143"/>
    </location>
</feature>
<dbReference type="InterPro" id="IPR037523">
    <property type="entry name" value="VOC_core"/>
</dbReference>
<dbReference type="Gene3D" id="3.10.180.10">
    <property type="entry name" value="2,3-Dihydroxybiphenyl 1,2-Dioxygenase, domain 1"/>
    <property type="match status" value="1"/>
</dbReference>
<feature type="region of interest" description="Disordered" evidence="1">
    <location>
        <begin position="1"/>
        <end position="21"/>
    </location>
</feature>
<dbReference type="EMBL" id="MU002316">
    <property type="protein sequence ID" value="KAF2787465.1"/>
    <property type="molecule type" value="Genomic_DNA"/>
</dbReference>
<dbReference type="InterPro" id="IPR029068">
    <property type="entry name" value="Glyas_Bleomycin-R_OHBP_Dase"/>
</dbReference>
<dbReference type="AlphaFoldDB" id="A0A6A6WU89"/>
<sequence>MSTDASKSTHTAPSPPDGSPCWIEIMSVEPQKLKEFYTALFPSWGFKAATEQYKGDQVAMYEFEKPAGLYGGIVKLPEECPRGEQANGVGSTVYYFAKSIEETEKRVHELGGTTCLEKREEGSNGWFANFKDPEGNRFGVYEVNWANMKSGDGA</sequence>
<reference evidence="3" key="1">
    <citation type="journal article" date="2020" name="Stud. Mycol.">
        <title>101 Dothideomycetes genomes: a test case for predicting lifestyles and emergence of pathogens.</title>
        <authorList>
            <person name="Haridas S."/>
            <person name="Albert R."/>
            <person name="Binder M."/>
            <person name="Bloem J."/>
            <person name="Labutti K."/>
            <person name="Salamov A."/>
            <person name="Andreopoulos B."/>
            <person name="Baker S."/>
            <person name="Barry K."/>
            <person name="Bills G."/>
            <person name="Bluhm B."/>
            <person name="Cannon C."/>
            <person name="Castanera R."/>
            <person name="Culley D."/>
            <person name="Daum C."/>
            <person name="Ezra D."/>
            <person name="Gonzalez J."/>
            <person name="Henrissat B."/>
            <person name="Kuo A."/>
            <person name="Liang C."/>
            <person name="Lipzen A."/>
            <person name="Lutzoni F."/>
            <person name="Magnuson J."/>
            <person name="Mondo S."/>
            <person name="Nolan M."/>
            <person name="Ohm R."/>
            <person name="Pangilinan J."/>
            <person name="Park H.-J."/>
            <person name="Ramirez L."/>
            <person name="Alfaro M."/>
            <person name="Sun H."/>
            <person name="Tritt A."/>
            <person name="Yoshinaga Y."/>
            <person name="Zwiers L.-H."/>
            <person name="Turgeon B."/>
            <person name="Goodwin S."/>
            <person name="Spatafora J."/>
            <person name="Crous P."/>
            <person name="Grigoriev I."/>
        </authorList>
    </citation>
    <scope>NUCLEOTIDE SEQUENCE</scope>
    <source>
        <strain evidence="3">CBS 109.77</strain>
    </source>
</reference>
<proteinExistence type="predicted"/>
<evidence type="ECO:0000256" key="1">
    <source>
        <dbReference type="SAM" id="MobiDB-lite"/>
    </source>
</evidence>
<dbReference type="Proteomes" id="UP000799757">
    <property type="component" value="Unassembled WGS sequence"/>
</dbReference>
<evidence type="ECO:0000259" key="2">
    <source>
        <dbReference type="PROSITE" id="PS51819"/>
    </source>
</evidence>
<protein>
    <recommendedName>
        <fullName evidence="2">VOC domain-containing protein</fullName>
    </recommendedName>
</protein>
<feature type="compositionally biased region" description="Polar residues" evidence="1">
    <location>
        <begin position="1"/>
        <end position="12"/>
    </location>
</feature>
<name>A0A6A6WU89_9PLEO</name>